<dbReference type="RefSeq" id="WP_130597748.1">
    <property type="nucleotide sequence ID" value="NZ_CP036200.1"/>
</dbReference>
<dbReference type="Gene3D" id="3.40.50.10610">
    <property type="entry name" value="ABC-type transport auxiliary lipoprotein component"/>
    <property type="match status" value="1"/>
</dbReference>
<dbReference type="OrthoDB" id="8778507at2"/>
<protein>
    <submittedName>
        <fullName evidence="4">Flagellar biosynthesis protein FlgT</fullName>
    </submittedName>
</protein>
<dbReference type="InterPro" id="IPR032388">
    <property type="entry name" value="FlgT_C"/>
</dbReference>
<dbReference type="EMBL" id="CP036200">
    <property type="protein sequence ID" value="QBF81774.1"/>
    <property type="molecule type" value="Genomic_DNA"/>
</dbReference>
<dbReference type="Pfam" id="PF16538">
    <property type="entry name" value="FlgT_C"/>
    <property type="match status" value="1"/>
</dbReference>
<name>A0A411PE53_9GAMM</name>
<keyword evidence="4" id="KW-0282">Flagellum</keyword>
<evidence type="ECO:0000259" key="3">
    <source>
        <dbReference type="Pfam" id="PF16548"/>
    </source>
</evidence>
<keyword evidence="4" id="KW-0969">Cilium</keyword>
<reference evidence="4 5" key="1">
    <citation type="submission" date="2019-02" db="EMBL/GenBank/DDBJ databases">
        <title>Shewanella sp. D4-2 isolated from Dokdo Island.</title>
        <authorList>
            <person name="Baek K."/>
        </authorList>
    </citation>
    <scope>NUCLEOTIDE SEQUENCE [LARGE SCALE GENOMIC DNA]</scope>
    <source>
        <strain evidence="4 5">D4-2</strain>
    </source>
</reference>
<organism evidence="4 5">
    <name type="scientific">Shewanella maritima</name>
    <dbReference type="NCBI Taxonomy" id="2520507"/>
    <lineage>
        <taxon>Bacteria</taxon>
        <taxon>Pseudomonadati</taxon>
        <taxon>Pseudomonadota</taxon>
        <taxon>Gammaproteobacteria</taxon>
        <taxon>Alteromonadales</taxon>
        <taxon>Shewanellaceae</taxon>
        <taxon>Shewanella</taxon>
    </lineage>
</organism>
<dbReference type="InterPro" id="IPR038180">
    <property type="entry name" value="FlgT_N_sf"/>
</dbReference>
<feature type="domain" description="Flagellar assembly protein T C-terminal" evidence="1">
    <location>
        <begin position="344"/>
        <end position="420"/>
    </location>
</feature>
<feature type="domain" description="Flagellar assembly protein T N-terminal" evidence="3">
    <location>
        <begin position="57"/>
        <end position="142"/>
    </location>
</feature>
<dbReference type="InterPro" id="IPR032370">
    <property type="entry name" value="FlgT_N"/>
</dbReference>
<sequence>MKHKLEQTKFPRFWQLADCSKLSVNFSLPSCSFTRTLAVPALAACIALLSNPAMAEQVEVTGKATIVNGNIEKAREDAISQALNYASLKAGVNFSSNQQIDQGKLTLDSFQIQRIGAANDVQLVSEIISDDKISVVLRMEVVEQQRAEQCVSQGLKATIMLPKALIKNKRDLAYGQLAYLQRDFSIQFGDALNAYSQYSVANVHADELLDHTNKLTNYRGNVLPSWLSEATDSHYVLQPEITDISVEDYETSLFGLVEHYPERYIKFKLNLYHGISGELVWSDSFESSSTWEFDKSQAVSTSSARFWQSSYGLKLNELFERSLIELDNQLNCRPLLGQIVARQGDRVVLNLGRNNGVKMGDKFQIVLQRNIPDRINTMRAVASKTRANVTIDQVTENTATAIISGIESANNIQINDIAIKI</sequence>
<feature type="domain" description="Flagellar assembly protein T middle" evidence="2">
    <location>
        <begin position="148"/>
        <end position="300"/>
    </location>
</feature>
<gene>
    <name evidence="4" type="ORF">EXU30_02980</name>
</gene>
<evidence type="ECO:0000259" key="1">
    <source>
        <dbReference type="Pfam" id="PF16538"/>
    </source>
</evidence>
<dbReference type="Pfam" id="PF16548">
    <property type="entry name" value="FlgT_N"/>
    <property type="match status" value="1"/>
</dbReference>
<accession>A0A411PE53</accession>
<dbReference type="InterPro" id="IPR032386">
    <property type="entry name" value="FlgT_M"/>
</dbReference>
<evidence type="ECO:0000313" key="5">
    <source>
        <dbReference type="Proteomes" id="UP000291106"/>
    </source>
</evidence>
<evidence type="ECO:0000313" key="4">
    <source>
        <dbReference type="EMBL" id="QBF81774.1"/>
    </source>
</evidence>
<dbReference type="KEGG" id="smai:EXU30_02980"/>
<keyword evidence="5" id="KW-1185">Reference proteome</keyword>
<keyword evidence="4" id="KW-0966">Cell projection</keyword>
<dbReference type="InterPro" id="IPR038165">
    <property type="entry name" value="FlgT_C_sf"/>
</dbReference>
<dbReference type="Pfam" id="PF16539">
    <property type="entry name" value="FlgT_M"/>
    <property type="match status" value="1"/>
</dbReference>
<dbReference type="AlphaFoldDB" id="A0A411PE53"/>
<dbReference type="Gene3D" id="3.30.1660.40">
    <property type="entry name" value="FlgT, N-terminal domain"/>
    <property type="match status" value="1"/>
</dbReference>
<dbReference type="Gene3D" id="2.40.10.410">
    <property type="entry name" value="FlgT, C-terminal domain"/>
    <property type="match status" value="1"/>
</dbReference>
<dbReference type="Proteomes" id="UP000291106">
    <property type="component" value="Chromosome"/>
</dbReference>
<proteinExistence type="predicted"/>
<evidence type="ECO:0000259" key="2">
    <source>
        <dbReference type="Pfam" id="PF16539"/>
    </source>
</evidence>